<keyword evidence="2" id="KW-1185">Reference proteome</keyword>
<dbReference type="RefSeq" id="WP_184742146.1">
    <property type="nucleotide sequence ID" value="NZ_JACHGJ010000001.1"/>
</dbReference>
<accession>A0A841R4P9</accession>
<proteinExistence type="predicted"/>
<dbReference type="Gene3D" id="3.40.50.2000">
    <property type="entry name" value="Glycogen Phosphorylase B"/>
    <property type="match status" value="1"/>
</dbReference>
<dbReference type="AlphaFoldDB" id="A0A841R4P9"/>
<evidence type="ECO:0000313" key="1">
    <source>
        <dbReference type="EMBL" id="MBB6478371.1"/>
    </source>
</evidence>
<name>A0A841R4P9_9SPIO</name>
<evidence type="ECO:0008006" key="3">
    <source>
        <dbReference type="Google" id="ProtNLM"/>
    </source>
</evidence>
<gene>
    <name evidence="1" type="ORF">HNR50_000004</name>
</gene>
<dbReference type="EMBL" id="JACHGJ010000001">
    <property type="protein sequence ID" value="MBB6478371.1"/>
    <property type="molecule type" value="Genomic_DNA"/>
</dbReference>
<evidence type="ECO:0000313" key="2">
    <source>
        <dbReference type="Proteomes" id="UP000587760"/>
    </source>
</evidence>
<reference evidence="1 2" key="1">
    <citation type="submission" date="2020-08" db="EMBL/GenBank/DDBJ databases">
        <title>Genomic Encyclopedia of Type Strains, Phase IV (KMG-IV): sequencing the most valuable type-strain genomes for metagenomic binning, comparative biology and taxonomic classification.</title>
        <authorList>
            <person name="Goeker M."/>
        </authorList>
    </citation>
    <scope>NUCLEOTIDE SEQUENCE [LARGE SCALE GENOMIC DNA]</scope>
    <source>
        <strain evidence="1 2">DSM 2461</strain>
    </source>
</reference>
<dbReference type="SUPFAM" id="SSF53756">
    <property type="entry name" value="UDP-Glycosyltransferase/glycogen phosphorylase"/>
    <property type="match status" value="1"/>
</dbReference>
<organism evidence="1 2">
    <name type="scientific">Spirochaeta isovalerica</name>
    <dbReference type="NCBI Taxonomy" id="150"/>
    <lineage>
        <taxon>Bacteria</taxon>
        <taxon>Pseudomonadati</taxon>
        <taxon>Spirochaetota</taxon>
        <taxon>Spirochaetia</taxon>
        <taxon>Spirochaetales</taxon>
        <taxon>Spirochaetaceae</taxon>
        <taxon>Spirochaeta</taxon>
    </lineage>
</organism>
<protein>
    <recommendedName>
        <fullName evidence="3">Glycosyltransferase</fullName>
    </recommendedName>
</protein>
<dbReference type="Proteomes" id="UP000587760">
    <property type="component" value="Unassembled WGS sequence"/>
</dbReference>
<sequence>MKHLIIFHYHFLPGGVTDVVISAVQAYLSNSGEIDKITIVSGRQDNMDKVREKIILSLSSDQKRRLEIIIIDEIDYQERLEKGVCSDSIKKRLTIDFSGDESVWWIHNYHLGKNPYFTKALLEIARDTSQKMVFHIHDFPECSRYELFHSLTSIIKGDIYSSEDNVRYAVINSRDFNNLKNAGIPDRRLFLLENPISLENLKKREEINVSSSLTKAFSRQFPGWKADEPYMIYPVRAIRRKNVAEAAFLAMISDKNVIVTLPGVSQREEGYSTRIKEIFESGLAPGLFGIGFDLDKADLFFPELIASCSAVLSTSVQEGFGYLFLNSLNWGKPLIARDLDVLESFKPVFAEHETFFYDRLNVPSSSLDIPALVQLYREKIGSLSTYLPDSLLEMLETEIDNQLNQISIDFSLLTLKMQIEVMKLLKEDSHFMNQCRRDNSIVVDHIKKSFITDCSHRKDILEKNWSYKIYSDKTDAILHSFSNTIPLAKHKRPSNFIYETTLQKFATIPYLRLIYDE</sequence>
<comment type="caution">
    <text evidence="1">The sequence shown here is derived from an EMBL/GenBank/DDBJ whole genome shotgun (WGS) entry which is preliminary data.</text>
</comment>